<proteinExistence type="inferred from homology"/>
<comment type="caution">
    <text evidence="7">The sequence shown here is derived from an EMBL/GenBank/DDBJ whole genome shotgun (WGS) entry which is preliminary data.</text>
</comment>
<dbReference type="EMBL" id="JARAKH010000031">
    <property type="protein sequence ID" value="KAK8386513.1"/>
    <property type="molecule type" value="Genomic_DNA"/>
</dbReference>
<evidence type="ECO:0000256" key="2">
    <source>
        <dbReference type="ARBA" id="ARBA00022980"/>
    </source>
</evidence>
<dbReference type="Pfam" id="PF00276">
    <property type="entry name" value="Ribosomal_L23"/>
    <property type="match status" value="1"/>
</dbReference>
<dbReference type="InterPro" id="IPR012678">
    <property type="entry name" value="Ribosomal_uL23/eL15/eS24_sf"/>
</dbReference>
<dbReference type="PANTHER" id="PTHR12059:SF5">
    <property type="entry name" value="LARGE RIBOSOMAL SUBUNIT PROTEIN UL23M"/>
    <property type="match status" value="1"/>
</dbReference>
<dbReference type="Proteomes" id="UP001487740">
    <property type="component" value="Unassembled WGS sequence"/>
</dbReference>
<feature type="transmembrane region" description="Helical" evidence="6">
    <location>
        <begin position="89"/>
        <end position="115"/>
    </location>
</feature>
<comment type="similarity">
    <text evidence="1">Belongs to the universal ribosomal protein uL23 family.</text>
</comment>
<dbReference type="GO" id="GO:0005762">
    <property type="term" value="C:mitochondrial large ribosomal subunit"/>
    <property type="evidence" value="ECO:0007669"/>
    <property type="project" value="TreeGrafter"/>
</dbReference>
<evidence type="ECO:0000313" key="7">
    <source>
        <dbReference type="EMBL" id="KAK8386513.1"/>
    </source>
</evidence>
<dbReference type="GO" id="GO:0032543">
    <property type="term" value="P:mitochondrial translation"/>
    <property type="evidence" value="ECO:0007669"/>
    <property type="project" value="TreeGrafter"/>
</dbReference>
<name>A0AAW0TGX4_SCYPA</name>
<reference evidence="7 8" key="1">
    <citation type="submission" date="2023-03" db="EMBL/GenBank/DDBJ databases">
        <title>High-quality genome of Scylla paramamosain provides insights in environmental adaptation.</title>
        <authorList>
            <person name="Zhang L."/>
        </authorList>
    </citation>
    <scope>NUCLEOTIDE SEQUENCE [LARGE SCALE GENOMIC DNA]</scope>
    <source>
        <strain evidence="7">LZ_2023a</strain>
        <tissue evidence="7">Muscle</tissue>
    </source>
</reference>
<organism evidence="7 8">
    <name type="scientific">Scylla paramamosain</name>
    <name type="common">Mud crab</name>
    <dbReference type="NCBI Taxonomy" id="85552"/>
    <lineage>
        <taxon>Eukaryota</taxon>
        <taxon>Metazoa</taxon>
        <taxon>Ecdysozoa</taxon>
        <taxon>Arthropoda</taxon>
        <taxon>Crustacea</taxon>
        <taxon>Multicrustacea</taxon>
        <taxon>Malacostraca</taxon>
        <taxon>Eumalacostraca</taxon>
        <taxon>Eucarida</taxon>
        <taxon>Decapoda</taxon>
        <taxon>Pleocyemata</taxon>
        <taxon>Brachyura</taxon>
        <taxon>Eubrachyura</taxon>
        <taxon>Portunoidea</taxon>
        <taxon>Portunidae</taxon>
        <taxon>Portuninae</taxon>
        <taxon>Scylla</taxon>
    </lineage>
</organism>
<dbReference type="InterPro" id="IPR012677">
    <property type="entry name" value="Nucleotide-bd_a/b_plait_sf"/>
</dbReference>
<dbReference type="PANTHER" id="PTHR12059">
    <property type="entry name" value="RIBOSOMAL PROTEIN L23-RELATED"/>
    <property type="match status" value="1"/>
</dbReference>
<evidence type="ECO:0000256" key="3">
    <source>
        <dbReference type="ARBA" id="ARBA00023274"/>
    </source>
</evidence>
<keyword evidence="8" id="KW-1185">Reference proteome</keyword>
<keyword evidence="3" id="KW-0687">Ribonucleoprotein</keyword>
<dbReference type="Gene3D" id="3.30.70.330">
    <property type="match status" value="1"/>
</dbReference>
<gene>
    <name evidence="7" type="ORF">O3P69_010856</name>
</gene>
<evidence type="ECO:0000256" key="1">
    <source>
        <dbReference type="ARBA" id="ARBA00006700"/>
    </source>
</evidence>
<feature type="transmembrane region" description="Helical" evidence="6">
    <location>
        <begin position="162"/>
        <end position="182"/>
    </location>
</feature>
<feature type="transmembrane region" description="Helical" evidence="6">
    <location>
        <begin position="127"/>
        <end position="150"/>
    </location>
</feature>
<dbReference type="GO" id="GO:0003735">
    <property type="term" value="F:structural constituent of ribosome"/>
    <property type="evidence" value="ECO:0007669"/>
    <property type="project" value="InterPro"/>
</dbReference>
<evidence type="ECO:0000256" key="5">
    <source>
        <dbReference type="ARBA" id="ARBA00041375"/>
    </source>
</evidence>
<dbReference type="SUPFAM" id="SSF54189">
    <property type="entry name" value="Ribosomal proteins S24e, L23 and L15e"/>
    <property type="match status" value="1"/>
</dbReference>
<evidence type="ECO:0000313" key="8">
    <source>
        <dbReference type="Proteomes" id="UP001487740"/>
    </source>
</evidence>
<keyword evidence="6" id="KW-1133">Transmembrane helix</keyword>
<dbReference type="InterPro" id="IPR013025">
    <property type="entry name" value="Ribosomal_uL23-like"/>
</dbReference>
<evidence type="ECO:0000256" key="4">
    <source>
        <dbReference type="ARBA" id="ARBA00039977"/>
    </source>
</evidence>
<feature type="transmembrane region" description="Helical" evidence="6">
    <location>
        <begin position="188"/>
        <end position="208"/>
    </location>
</feature>
<keyword evidence="2" id="KW-0689">Ribosomal protein</keyword>
<protein>
    <recommendedName>
        <fullName evidence="4">Large ribosomal subunit protein uL23m</fullName>
    </recommendedName>
    <alternativeName>
        <fullName evidence="5">39S ribosomal protein L23, mitochondrial</fullName>
    </alternativeName>
</protein>
<accession>A0AAW0TGX4</accession>
<keyword evidence="6" id="KW-0472">Membrane</keyword>
<dbReference type="AlphaFoldDB" id="A0AAW0TGX4"/>
<sequence>MSTRWYPLYQFGNPQLRVFLPNFFMKLVKPRDPLPANVVQFHVSMQMTKIDIKNYLEKIYNIPVEHVVTHVRMERKRNTITVPGVRRRVYVLGFLSELVALIQIVGHLVMLSLVVNPEHFDSQVASLNVGMSILTGVYLGLTGRLLFLFHEKRYEETRGPEWMWWFCTMGIITFNCLQLVWFSLTDDIIPAVVCGLAALLYLIFFKFAKDDLKFLRDDAAVVAATTPIITTTASAMAAASTHVRIDS</sequence>
<evidence type="ECO:0000256" key="6">
    <source>
        <dbReference type="SAM" id="Phobius"/>
    </source>
</evidence>
<keyword evidence="6" id="KW-0812">Transmembrane</keyword>